<feature type="DNA-binding region" description="OmpR/PhoB-type" evidence="6">
    <location>
        <begin position="11"/>
        <end position="115"/>
    </location>
</feature>
<dbReference type="SMART" id="SM01043">
    <property type="entry name" value="BTAD"/>
    <property type="match status" value="1"/>
</dbReference>
<dbReference type="SUPFAM" id="SSF46894">
    <property type="entry name" value="C-terminal effector domain of the bipartite response regulators"/>
    <property type="match status" value="1"/>
</dbReference>
<dbReference type="GO" id="GO:0006355">
    <property type="term" value="P:regulation of DNA-templated transcription"/>
    <property type="evidence" value="ECO:0007669"/>
    <property type="project" value="InterPro"/>
</dbReference>
<feature type="region of interest" description="Disordered" evidence="7">
    <location>
        <begin position="634"/>
        <end position="657"/>
    </location>
</feature>
<dbReference type="GO" id="GO:0043531">
    <property type="term" value="F:ADP binding"/>
    <property type="evidence" value="ECO:0007669"/>
    <property type="project" value="InterPro"/>
</dbReference>
<keyword evidence="10" id="KW-1185">Reference proteome</keyword>
<evidence type="ECO:0000256" key="2">
    <source>
        <dbReference type="ARBA" id="ARBA00023012"/>
    </source>
</evidence>
<comment type="similarity">
    <text evidence="1">Belongs to the AfsR/DnrI/RedD regulatory family.</text>
</comment>
<dbReference type="Gene3D" id="1.25.40.10">
    <property type="entry name" value="Tetratricopeptide repeat domain"/>
    <property type="match status" value="1"/>
</dbReference>
<sequence length="669" mass="71158">MPVTPRRRIGEEQRPAQAVRFTLLGPVRAWRAGEELPLGPRQQRLLLAALLAGAGRPVPLTELIGLLWDGDPPVSAVNAVHRYVGSLRRLLEPGLPIRSSGRWLVRQAGSYLLRVDADGLDLLRFRDLVRRARAATATGDLPAAVDRYLEALDLWQGHCAEDLGAVASVHPAFAMVEHEYAPVVCEAATAALRCGRAGSVLLTVRQAADRCPLDEALQASLLLVLAADGKQAEAIMLYQTIRARLSDELGVDPGAELRAAHQSVLRGSPAEPRGPASTGSAAPPAAPLPRSRPPWIEPAQLPPDLPFFTGRELALDQALDTAHRVGAGLRVLAVDGIPGVGKTALAVHFAHRVAGDFPDGQLYTDLGGFAAHGDPADPGEVLHGFLEALGVDRHRIPASLEARSALYRSVLSGRRVLVVLDNALDADQVRPLLPGTSECMVVVTGRSRLIGLAAAHGARLLSLDLPSVAEATACFLRRVGPARTDVGVAVVEEIVARCGRLPLALALVAARAASRPEQPLTRLAAELAAAQGSLGGFDEEDSANAVRGVFSWSYRTLGAEAKRVFRLLPRHRARDVGTAGLASAAGISRDAAATAVGELVRARLLDIRGRDRYGAHDLVLAYAAELHRAGEADRSAAPRRSYVHSRRSARPVARPVPGRADAHLEEWAF</sequence>
<dbReference type="InterPro" id="IPR027417">
    <property type="entry name" value="P-loop_NTPase"/>
</dbReference>
<dbReference type="Gene3D" id="3.40.50.300">
    <property type="entry name" value="P-loop containing nucleotide triphosphate hydrolases"/>
    <property type="match status" value="1"/>
</dbReference>
<evidence type="ECO:0000256" key="4">
    <source>
        <dbReference type="ARBA" id="ARBA00023125"/>
    </source>
</evidence>
<dbReference type="Gene3D" id="1.10.10.10">
    <property type="entry name" value="Winged helix-like DNA-binding domain superfamily/Winged helix DNA-binding domain"/>
    <property type="match status" value="1"/>
</dbReference>
<keyword evidence="4 6" id="KW-0238">DNA-binding</keyword>
<dbReference type="GO" id="GO:0003677">
    <property type="term" value="F:DNA binding"/>
    <property type="evidence" value="ECO:0007669"/>
    <property type="project" value="UniProtKB-UniRule"/>
</dbReference>
<dbReference type="SUPFAM" id="SSF52540">
    <property type="entry name" value="P-loop containing nucleoside triphosphate hydrolases"/>
    <property type="match status" value="1"/>
</dbReference>
<keyword evidence="3" id="KW-0805">Transcription regulation</keyword>
<dbReference type="InterPro" id="IPR001867">
    <property type="entry name" value="OmpR/PhoB-type_DNA-bd"/>
</dbReference>
<dbReference type="PANTHER" id="PTHR35807:SF1">
    <property type="entry name" value="TRANSCRIPTIONAL REGULATOR REDD"/>
    <property type="match status" value="1"/>
</dbReference>
<keyword evidence="5" id="KW-0804">Transcription</keyword>
<dbReference type="PRINTS" id="PR00364">
    <property type="entry name" value="DISEASERSIST"/>
</dbReference>
<feature type="domain" description="OmpR/PhoB-type" evidence="8">
    <location>
        <begin position="11"/>
        <end position="115"/>
    </location>
</feature>
<reference evidence="9 10" key="1">
    <citation type="submission" date="2015-10" db="EMBL/GenBank/DDBJ databases">
        <title>Draft genome sequence of Streptomyces corchorusii DSM 40340, type strain for the species Streptomyces corchorusii.</title>
        <authorList>
            <person name="Ruckert C."/>
            <person name="Winkler A."/>
            <person name="Kalinowski J."/>
            <person name="Kampfer P."/>
            <person name="Glaeser S."/>
        </authorList>
    </citation>
    <scope>NUCLEOTIDE SEQUENCE [LARGE SCALE GENOMIC DNA]</scope>
    <source>
        <strain evidence="9 10">DSM 40340</strain>
    </source>
</reference>
<comment type="caution">
    <text evidence="9">The sequence shown here is derived from an EMBL/GenBank/DDBJ whole genome shotgun (WGS) entry which is preliminary data.</text>
</comment>
<protein>
    <recommendedName>
        <fullName evidence="8">OmpR/PhoB-type domain-containing protein</fullName>
    </recommendedName>
</protein>
<evidence type="ECO:0000313" key="9">
    <source>
        <dbReference type="EMBL" id="KUN18242.1"/>
    </source>
</evidence>
<feature type="region of interest" description="Disordered" evidence="7">
    <location>
        <begin position="264"/>
        <end position="301"/>
    </location>
</feature>
<dbReference type="Proteomes" id="UP000053398">
    <property type="component" value="Unassembled WGS sequence"/>
</dbReference>
<proteinExistence type="inferred from homology"/>
<evidence type="ECO:0000259" key="8">
    <source>
        <dbReference type="PROSITE" id="PS51755"/>
    </source>
</evidence>
<evidence type="ECO:0000256" key="7">
    <source>
        <dbReference type="SAM" id="MobiDB-lite"/>
    </source>
</evidence>
<dbReference type="GO" id="GO:0000160">
    <property type="term" value="P:phosphorelay signal transduction system"/>
    <property type="evidence" value="ECO:0007669"/>
    <property type="project" value="UniProtKB-KW"/>
</dbReference>
<evidence type="ECO:0000256" key="1">
    <source>
        <dbReference type="ARBA" id="ARBA00005820"/>
    </source>
</evidence>
<evidence type="ECO:0000313" key="10">
    <source>
        <dbReference type="Proteomes" id="UP000053398"/>
    </source>
</evidence>
<dbReference type="InterPro" id="IPR051677">
    <property type="entry name" value="AfsR-DnrI-RedD_regulator"/>
</dbReference>
<name>A0A101PV40_STRCK</name>
<dbReference type="SUPFAM" id="SSF48452">
    <property type="entry name" value="TPR-like"/>
    <property type="match status" value="1"/>
</dbReference>
<keyword evidence="2" id="KW-0902">Two-component regulatory system</keyword>
<gene>
    <name evidence="9" type="ORF">AQJ11_34810</name>
</gene>
<organism evidence="9 10">
    <name type="scientific">Streptomyces corchorusii</name>
    <name type="common">Streptomyces chibaensis</name>
    <dbReference type="NCBI Taxonomy" id="1903"/>
    <lineage>
        <taxon>Bacteria</taxon>
        <taxon>Bacillati</taxon>
        <taxon>Actinomycetota</taxon>
        <taxon>Actinomycetes</taxon>
        <taxon>Kitasatosporales</taxon>
        <taxon>Streptomycetaceae</taxon>
        <taxon>Streptomyces</taxon>
    </lineage>
</organism>
<dbReference type="PANTHER" id="PTHR35807">
    <property type="entry name" value="TRANSCRIPTIONAL REGULATOR REDD-RELATED"/>
    <property type="match status" value="1"/>
</dbReference>
<dbReference type="SMART" id="SM00862">
    <property type="entry name" value="Trans_reg_C"/>
    <property type="match status" value="1"/>
</dbReference>
<evidence type="ECO:0000256" key="3">
    <source>
        <dbReference type="ARBA" id="ARBA00023015"/>
    </source>
</evidence>
<dbReference type="CDD" id="cd15831">
    <property type="entry name" value="BTAD"/>
    <property type="match status" value="1"/>
</dbReference>
<dbReference type="RefSeq" id="WP_059265904.1">
    <property type="nucleotide sequence ID" value="NZ_KQ948367.1"/>
</dbReference>
<dbReference type="EMBL" id="LMWP01000044">
    <property type="protein sequence ID" value="KUN18242.1"/>
    <property type="molecule type" value="Genomic_DNA"/>
</dbReference>
<evidence type="ECO:0000256" key="6">
    <source>
        <dbReference type="PROSITE-ProRule" id="PRU01091"/>
    </source>
</evidence>
<dbReference type="InterPro" id="IPR011990">
    <property type="entry name" value="TPR-like_helical_dom_sf"/>
</dbReference>
<feature type="compositionally biased region" description="Pro residues" evidence="7">
    <location>
        <begin position="284"/>
        <end position="301"/>
    </location>
</feature>
<accession>A0A101PV40</accession>
<feature type="compositionally biased region" description="Low complexity" evidence="7">
    <location>
        <begin position="273"/>
        <end position="283"/>
    </location>
</feature>
<dbReference type="InterPro" id="IPR016032">
    <property type="entry name" value="Sig_transdc_resp-reg_C-effctor"/>
</dbReference>
<dbReference type="PROSITE" id="PS51755">
    <property type="entry name" value="OMPR_PHOB"/>
    <property type="match status" value="1"/>
</dbReference>
<dbReference type="Pfam" id="PF03704">
    <property type="entry name" value="BTAD"/>
    <property type="match status" value="1"/>
</dbReference>
<dbReference type="AlphaFoldDB" id="A0A101PV40"/>
<dbReference type="InterPro" id="IPR036388">
    <property type="entry name" value="WH-like_DNA-bd_sf"/>
</dbReference>
<evidence type="ECO:0000256" key="5">
    <source>
        <dbReference type="ARBA" id="ARBA00023163"/>
    </source>
</evidence>
<dbReference type="InterPro" id="IPR005158">
    <property type="entry name" value="BTAD"/>
</dbReference>